<dbReference type="Gene3D" id="3.30.160.60">
    <property type="entry name" value="Classic Zinc Finger"/>
    <property type="match status" value="4"/>
</dbReference>
<evidence type="ECO:0000256" key="2">
    <source>
        <dbReference type="ARBA" id="ARBA00022723"/>
    </source>
</evidence>
<sequence>MAASPLKIVTVAGTDLTSVHGHHPINRHYNLNHLHQLHHHVTFNLAPRPASPTPQCGTSDTTDSSLQTVSSAAANAAAGSMPTPTISAARRKMSVMHTEPLMIVQDKTQTNISLNPGAAQDPSGAETNVTTFSVTAPTFSFDLSKHSKVISNDGSVVCSVVSSSSTPYDAGDIRSNGIREKAEEIDIAKPSTIYGAIASEIGGLIEKRKLLESPRKTSPKKSSQLSPKDLEEHISKIISQNAAIVETDPLYRKVSRDSKASTRRFSSFDLGRSKLQTALLAGACANPRRVSSVEVPAWSRESNPEGSIIKDLLLKSRAPFPPPPVAADAKEFFTCHACNSSFGSVEHLHVHSSNHCPRNAEARKDENHVSVIKRSDATPLKKRKFSEPAYLSPKNEQRTRGLNSSLSSTQLSLPVIVTTPAPPESALQQGSEAEAIRSAFTSTFTSAGVASTSVVNSAVTSPSHTVAVIKPARPTSLELPAQPSVLIGSNLISPETPRPQKSFRQTYINGHAYTYLGLKVSTRSTYCCIYRPQPMFVLQETDPRLSMYSNWIMFPYRDELQLGVEPIGLLECTDHRQWRHDQLQPLYSVAPHLKGPRSSQNTPLHMTHSSYWLAKMSTKKHSITSDYSSIKDDLESLPPSRKQSTVTEPGSEFDSSSIFTDESAVEEISQDEEWRMGSGEKPKRVKICEGGYKSNEDYTYVRGRGRGKYVCEECGIRCKKPSMLKKHIRTHTDLRPYFCKHCEFAFKTKGNLTKHMKSKAHHKKCVELGIVPVPTVIDDSHVDHEQLAKQEQQRREHPSDSEVDDEDEDHETESDSEGEQNCSSTNHFLQASQQQQSCNNIIINNINSHHSSTIKINSNSKPAKAVNGATMLTEKALPALNAGAVALPAAVVASHHNGSSMGTVDLAQLGLTPANRLSEALKQSQGNAVARVPALVNGESGLPVTESREQEAARSLLDLAKLDCSSKQQSSAETGESSTESTVVQVQVNGCDTRRQDTRNSPPVDRAALMEHQARKRNIEGPGVVRKGVEPHVAEPPRKKSSCVRTPQVDTIEEEIADPTQGSYMALQPPSSTHNLPVEDPKQNLMNNQAYPVRSPVLLEFRPRSLSLEQSPVEGRLDANQQRLVAEGASLPDRRLERLSLPAGIVRDQPMDLRVGSTRARRLEILPGGIVSQPPRSFAREPMPQMSIFGGATSSMSASDRFNVGTENPHESSRPVQCLPFETATDGKLDDNGQTSQTPMGQQGLLPQQQQCQVSQRQPEQQTQLPSQELPQFSQGASQSSANGSVGMTSPLVVPKQEYIPEERDCGSREPAQNVPPIHAAQNAGPGPWNQGIPTPTSIGNVPLNVPMSAGTTTGAVIGAEEGKCVCNICHKSFPKMSQLRMHVNIHYFERPFRCDACAKSFRTRGHLQKHKRSVSHFNRVNMNLTFGTPTADNPRPFKCDDCKIAFRIHGHLAKHLRSKAHIMQLECLGKLPFGMYAELERSGVNLSDIDTTDCENSLESLQVLAQRLYQQEPCSLRWKEAGGSNDLGSEPEDDGIEAPLPPMQQALRVLAPENMGPQSMLQPQSQQAQSQPDPMCPQVLDPQPSLPATPLASANQLPMMQLLENSDYAQHPHHQGLMAPAMLSQNVMSHVAPHGPISASQQQQQQQILPQSMPTQDMPRSSCTCHLCGKVSKSAKSLQVHLHTEHADALHGTAFNAYCLENDALSLDNNNIS</sequence>
<feature type="domain" description="C2H2-type" evidence="11">
    <location>
        <begin position="333"/>
        <end position="360"/>
    </location>
</feature>
<feature type="region of interest" description="Disordered" evidence="10">
    <location>
        <begin position="630"/>
        <end position="660"/>
    </location>
</feature>
<feature type="domain" description="C2H2-type" evidence="11">
    <location>
        <begin position="1438"/>
        <end position="1467"/>
    </location>
</feature>
<evidence type="ECO:0000256" key="9">
    <source>
        <dbReference type="PROSITE-ProRule" id="PRU00042"/>
    </source>
</evidence>
<name>A0AAJ7SFP5_9ACAR</name>
<dbReference type="PROSITE" id="PS00028">
    <property type="entry name" value="ZINC_FINGER_C2H2_1"/>
    <property type="match status" value="6"/>
</dbReference>
<feature type="domain" description="C2H2-type" evidence="11">
    <location>
        <begin position="1393"/>
        <end position="1422"/>
    </location>
</feature>
<evidence type="ECO:0000256" key="4">
    <source>
        <dbReference type="ARBA" id="ARBA00022771"/>
    </source>
</evidence>
<feature type="compositionally biased region" description="Basic and acidic residues" evidence="10">
    <location>
        <begin position="1027"/>
        <end position="1038"/>
    </location>
</feature>
<evidence type="ECO:0000256" key="3">
    <source>
        <dbReference type="ARBA" id="ARBA00022737"/>
    </source>
</evidence>
<dbReference type="GO" id="GO:0008270">
    <property type="term" value="F:zinc ion binding"/>
    <property type="evidence" value="ECO:0007669"/>
    <property type="project" value="UniProtKB-KW"/>
</dbReference>
<feature type="domain" description="C2H2-type" evidence="11">
    <location>
        <begin position="737"/>
        <end position="761"/>
    </location>
</feature>
<evidence type="ECO:0000256" key="6">
    <source>
        <dbReference type="ARBA" id="ARBA00023015"/>
    </source>
</evidence>
<feature type="region of interest" description="Disordered" evidence="10">
    <location>
        <begin position="968"/>
        <end position="1047"/>
    </location>
</feature>
<comment type="subcellular location">
    <subcellularLocation>
        <location evidence="1">Nucleus</location>
    </subcellularLocation>
</comment>
<feature type="compositionally biased region" description="Acidic residues" evidence="10">
    <location>
        <begin position="801"/>
        <end position="818"/>
    </location>
</feature>
<dbReference type="InterPro" id="IPR051969">
    <property type="entry name" value="Zinc-finger_DNA-bd_regulators"/>
</dbReference>
<dbReference type="InterPro" id="IPR013087">
    <property type="entry name" value="Znf_C2H2_type"/>
</dbReference>
<feature type="compositionally biased region" description="Low complexity" evidence="10">
    <location>
        <begin position="1558"/>
        <end position="1573"/>
    </location>
</feature>
<protein>
    <submittedName>
        <fullName evidence="13">Uncharacterized protein LOC100905057</fullName>
    </submittedName>
</protein>
<dbReference type="PROSITE" id="PS50157">
    <property type="entry name" value="ZINC_FINGER_C2H2_2"/>
    <property type="match status" value="6"/>
</dbReference>
<evidence type="ECO:0000256" key="1">
    <source>
        <dbReference type="ARBA" id="ARBA00004123"/>
    </source>
</evidence>
<dbReference type="GO" id="GO:0000981">
    <property type="term" value="F:DNA-binding transcription factor activity, RNA polymerase II-specific"/>
    <property type="evidence" value="ECO:0007669"/>
    <property type="project" value="TreeGrafter"/>
</dbReference>
<dbReference type="Pfam" id="PF00096">
    <property type="entry name" value="zf-C2H2"/>
    <property type="match status" value="4"/>
</dbReference>
<feature type="region of interest" description="Disordered" evidence="10">
    <location>
        <begin position="1557"/>
        <end position="1576"/>
    </location>
</feature>
<feature type="compositionally biased region" description="Polar residues" evidence="10">
    <location>
        <begin position="1263"/>
        <end position="1273"/>
    </location>
</feature>
<feature type="compositionally biased region" description="Polar residues" evidence="10">
    <location>
        <begin position="641"/>
        <end position="660"/>
    </location>
</feature>
<evidence type="ECO:0000259" key="11">
    <source>
        <dbReference type="PROSITE" id="PS50157"/>
    </source>
</evidence>
<keyword evidence="2" id="KW-0479">Metal-binding</keyword>
<dbReference type="GO" id="GO:0000978">
    <property type="term" value="F:RNA polymerase II cis-regulatory region sequence-specific DNA binding"/>
    <property type="evidence" value="ECO:0007669"/>
    <property type="project" value="TreeGrafter"/>
</dbReference>
<keyword evidence="7" id="KW-0804">Transcription</keyword>
<feature type="compositionally biased region" description="Low complexity" evidence="10">
    <location>
        <begin position="1237"/>
        <end position="1262"/>
    </location>
</feature>
<keyword evidence="4 9" id="KW-0863">Zinc-finger</keyword>
<feature type="region of interest" description="Disordered" evidence="10">
    <location>
        <begin position="1174"/>
        <end position="1338"/>
    </location>
</feature>
<feature type="domain" description="C2H2-type" evidence="11">
    <location>
        <begin position="709"/>
        <end position="736"/>
    </location>
</feature>
<dbReference type="RefSeq" id="XP_028967837.1">
    <property type="nucleotide sequence ID" value="XM_029112004.1"/>
</dbReference>
<keyword evidence="12" id="KW-1185">Reference proteome</keyword>
<dbReference type="SUPFAM" id="SSF57667">
    <property type="entry name" value="beta-beta-alpha zinc fingers"/>
    <property type="match status" value="3"/>
</dbReference>
<feature type="compositionally biased region" description="Basic and acidic residues" evidence="10">
    <location>
        <begin position="1299"/>
        <end position="1308"/>
    </location>
</feature>
<keyword evidence="3" id="KW-0677">Repeat</keyword>
<keyword evidence="6" id="KW-0805">Transcription regulation</keyword>
<evidence type="ECO:0000313" key="13">
    <source>
        <dbReference type="RefSeq" id="XP_028967837.1"/>
    </source>
</evidence>
<dbReference type="PANTHER" id="PTHR45944:SF2">
    <property type="entry name" value="SCHNURRI, ISOFORM F"/>
    <property type="match status" value="1"/>
</dbReference>
<dbReference type="PANTHER" id="PTHR45944">
    <property type="entry name" value="SCHNURRI, ISOFORM F"/>
    <property type="match status" value="1"/>
</dbReference>
<gene>
    <name evidence="13" type="primary">LOC100905057</name>
</gene>
<feature type="compositionally biased region" description="Low complexity" evidence="10">
    <location>
        <begin position="968"/>
        <end position="988"/>
    </location>
</feature>
<dbReference type="SMART" id="SM00355">
    <property type="entry name" value="ZnF_C2H2"/>
    <property type="match status" value="7"/>
</dbReference>
<keyword evidence="8" id="KW-0539">Nucleus</keyword>
<organism evidence="12 13">
    <name type="scientific">Galendromus occidentalis</name>
    <name type="common">western predatory mite</name>
    <dbReference type="NCBI Taxonomy" id="34638"/>
    <lineage>
        <taxon>Eukaryota</taxon>
        <taxon>Metazoa</taxon>
        <taxon>Ecdysozoa</taxon>
        <taxon>Arthropoda</taxon>
        <taxon>Chelicerata</taxon>
        <taxon>Arachnida</taxon>
        <taxon>Acari</taxon>
        <taxon>Parasitiformes</taxon>
        <taxon>Mesostigmata</taxon>
        <taxon>Gamasina</taxon>
        <taxon>Phytoseioidea</taxon>
        <taxon>Phytoseiidae</taxon>
        <taxon>Typhlodrominae</taxon>
        <taxon>Galendromus</taxon>
    </lineage>
</organism>
<dbReference type="Proteomes" id="UP000694867">
    <property type="component" value="Unplaced"/>
</dbReference>
<feature type="region of interest" description="Disordered" evidence="10">
    <location>
        <begin position="786"/>
        <end position="823"/>
    </location>
</feature>
<dbReference type="FunFam" id="3.30.160.60:FF:000446">
    <property type="entry name" value="Zinc finger protein"/>
    <property type="match status" value="1"/>
</dbReference>
<feature type="compositionally biased region" description="Low complexity" evidence="10">
    <location>
        <begin position="1274"/>
        <end position="1285"/>
    </location>
</feature>
<reference evidence="13" key="1">
    <citation type="submission" date="2025-08" db="UniProtKB">
        <authorList>
            <consortium name="RefSeq"/>
        </authorList>
    </citation>
    <scope>IDENTIFICATION</scope>
</reference>
<evidence type="ECO:0000256" key="10">
    <source>
        <dbReference type="SAM" id="MobiDB-lite"/>
    </source>
</evidence>
<evidence type="ECO:0000256" key="7">
    <source>
        <dbReference type="ARBA" id="ARBA00023163"/>
    </source>
</evidence>
<dbReference type="InterPro" id="IPR036236">
    <property type="entry name" value="Znf_C2H2_sf"/>
</dbReference>
<evidence type="ECO:0000313" key="12">
    <source>
        <dbReference type="Proteomes" id="UP000694867"/>
    </source>
</evidence>
<feature type="region of interest" description="Disordered" evidence="10">
    <location>
        <begin position="1521"/>
        <end position="1540"/>
    </location>
</feature>
<dbReference type="FunFam" id="3.30.160.60:FF:000083">
    <property type="entry name" value="Immunodeficiency virus type I enhancer binding protein 1"/>
    <property type="match status" value="1"/>
</dbReference>
<feature type="compositionally biased region" description="Basic and acidic residues" evidence="10">
    <location>
        <begin position="786"/>
        <end position="800"/>
    </location>
</feature>
<proteinExistence type="predicted"/>
<dbReference type="GeneID" id="100905057"/>
<dbReference type="KEGG" id="goe:100905057"/>
<feature type="domain" description="C2H2-type" evidence="11">
    <location>
        <begin position="1365"/>
        <end position="1392"/>
    </location>
</feature>
<accession>A0AAJ7SFP5</accession>
<dbReference type="GO" id="GO:0005634">
    <property type="term" value="C:nucleus"/>
    <property type="evidence" value="ECO:0007669"/>
    <property type="project" value="UniProtKB-SubCell"/>
</dbReference>
<evidence type="ECO:0000256" key="5">
    <source>
        <dbReference type="ARBA" id="ARBA00022833"/>
    </source>
</evidence>
<evidence type="ECO:0000256" key="8">
    <source>
        <dbReference type="ARBA" id="ARBA00023242"/>
    </source>
</evidence>
<keyword evidence="5" id="KW-0862">Zinc</keyword>
<feature type="compositionally biased region" description="Basic and acidic residues" evidence="10">
    <location>
        <begin position="1008"/>
        <end position="1019"/>
    </location>
</feature>